<dbReference type="EMBL" id="CAKLDM010000005">
    <property type="protein sequence ID" value="CAH0543290.1"/>
    <property type="molecule type" value="Genomic_DNA"/>
</dbReference>
<dbReference type="Proteomes" id="UP000838748">
    <property type="component" value="Unassembled WGS sequence"/>
</dbReference>
<dbReference type="RefSeq" id="WP_237364198.1">
    <property type="nucleotide sequence ID" value="NZ_CAKLDM010000005.1"/>
</dbReference>
<protein>
    <submittedName>
        <fullName evidence="1">Uncharacterized protein</fullName>
    </submittedName>
</protein>
<proteinExistence type="predicted"/>
<keyword evidence="2" id="KW-1185">Reference proteome</keyword>
<evidence type="ECO:0000313" key="2">
    <source>
        <dbReference type="Proteomes" id="UP000838748"/>
    </source>
</evidence>
<accession>A0ABN8EBM3</accession>
<sequence length="166" mass="19392">MVKLNKSSIPQWAKDILCAKGLGFDSKEVQETVWHYFVDQFSCMDISISELGLYFGHLIDEELKKGNIKKAREMFNSQSISSHRKKNQTVKLSALTEFTEKYTNYLEEDVQEGTQEEHPIALDLNQIEYQLLYEAYTALESDDESQKLKIIEKLRKFFEQVGRPQQ</sequence>
<organism evidence="1 2">
    <name type="scientific">Vibrio marisflavi CECT 7928</name>
    <dbReference type="NCBI Taxonomy" id="634439"/>
    <lineage>
        <taxon>Bacteria</taxon>
        <taxon>Pseudomonadati</taxon>
        <taxon>Pseudomonadota</taxon>
        <taxon>Gammaproteobacteria</taxon>
        <taxon>Vibrionales</taxon>
        <taxon>Vibrionaceae</taxon>
        <taxon>Vibrio</taxon>
    </lineage>
</organism>
<evidence type="ECO:0000313" key="1">
    <source>
        <dbReference type="EMBL" id="CAH0543290.1"/>
    </source>
</evidence>
<gene>
    <name evidence="1" type="ORF">VMF7928_04506</name>
</gene>
<reference evidence="1" key="1">
    <citation type="submission" date="2021-11" db="EMBL/GenBank/DDBJ databases">
        <authorList>
            <person name="Rodrigo-Torres L."/>
            <person name="Arahal R. D."/>
            <person name="Lucena T."/>
        </authorList>
    </citation>
    <scope>NUCLEOTIDE SEQUENCE</scope>
    <source>
        <strain evidence="1">CECT 7928</strain>
    </source>
</reference>
<comment type="caution">
    <text evidence="1">The sequence shown here is derived from an EMBL/GenBank/DDBJ whole genome shotgun (WGS) entry which is preliminary data.</text>
</comment>
<name>A0ABN8EBM3_9VIBR</name>